<proteinExistence type="predicted"/>
<protein>
    <submittedName>
        <fullName evidence="2">Uncharacterized protein</fullName>
    </submittedName>
</protein>
<feature type="compositionally biased region" description="Polar residues" evidence="1">
    <location>
        <begin position="179"/>
        <end position="197"/>
    </location>
</feature>
<name>A0A814EK50_9BILA</name>
<evidence type="ECO:0000256" key="1">
    <source>
        <dbReference type="SAM" id="MobiDB-lite"/>
    </source>
</evidence>
<organism evidence="2 4">
    <name type="scientific">Adineta steineri</name>
    <dbReference type="NCBI Taxonomy" id="433720"/>
    <lineage>
        <taxon>Eukaryota</taxon>
        <taxon>Metazoa</taxon>
        <taxon>Spiralia</taxon>
        <taxon>Gnathifera</taxon>
        <taxon>Rotifera</taxon>
        <taxon>Eurotatoria</taxon>
        <taxon>Bdelloidea</taxon>
        <taxon>Adinetida</taxon>
        <taxon>Adinetidae</taxon>
        <taxon>Adineta</taxon>
    </lineage>
</organism>
<feature type="region of interest" description="Disordered" evidence="1">
    <location>
        <begin position="159"/>
        <end position="217"/>
    </location>
</feature>
<feature type="compositionally biased region" description="Low complexity" evidence="1">
    <location>
        <begin position="31"/>
        <end position="61"/>
    </location>
</feature>
<feature type="compositionally biased region" description="Basic and acidic residues" evidence="1">
    <location>
        <begin position="205"/>
        <end position="217"/>
    </location>
</feature>
<dbReference type="Proteomes" id="UP000663844">
    <property type="component" value="Unassembled WGS sequence"/>
</dbReference>
<accession>A0A814EK50</accession>
<evidence type="ECO:0000313" key="2">
    <source>
        <dbReference type="EMBL" id="CAF0970249.1"/>
    </source>
</evidence>
<dbReference type="Proteomes" id="UP000663845">
    <property type="component" value="Unassembled WGS sequence"/>
</dbReference>
<feature type="compositionally biased region" description="Polar residues" evidence="1">
    <location>
        <begin position="159"/>
        <end position="171"/>
    </location>
</feature>
<evidence type="ECO:0000313" key="3">
    <source>
        <dbReference type="EMBL" id="CAF3908809.1"/>
    </source>
</evidence>
<dbReference type="AlphaFoldDB" id="A0A814EK50"/>
<gene>
    <name evidence="2" type="ORF">JYZ213_LOCUS14351</name>
    <name evidence="3" type="ORF">OXD698_LOCUS24361</name>
</gene>
<reference evidence="2" key="1">
    <citation type="submission" date="2021-02" db="EMBL/GenBank/DDBJ databases">
        <authorList>
            <person name="Nowell W R."/>
        </authorList>
    </citation>
    <scope>NUCLEOTIDE SEQUENCE</scope>
</reference>
<sequence>MKSKHTLNDVDNNNTSTSQLSAQVLPVSSPTSQNTAASQDTTTSQNTTAPQNTTTTTTTSQMNESKHRDFLTASLDEWFIKNTSTYNFSNEKFVEGKDYKLTLMLTQTSEEAIISCACGTRINLSKERIHFSLSNYYKHIKTSKCTVAKNKRKIISHNSNNEDIVSTQQQTLDDDVVDISTTPKPNIDNNNKQPNSSSRKRIKSGSHDESSKKTQKR</sequence>
<evidence type="ECO:0000313" key="4">
    <source>
        <dbReference type="Proteomes" id="UP000663845"/>
    </source>
</evidence>
<comment type="caution">
    <text evidence="2">The sequence shown here is derived from an EMBL/GenBank/DDBJ whole genome shotgun (WGS) entry which is preliminary data.</text>
</comment>
<dbReference type="EMBL" id="CAJOAZ010002237">
    <property type="protein sequence ID" value="CAF3908809.1"/>
    <property type="molecule type" value="Genomic_DNA"/>
</dbReference>
<feature type="region of interest" description="Disordered" evidence="1">
    <location>
        <begin position="23"/>
        <end position="65"/>
    </location>
</feature>
<dbReference type="EMBL" id="CAJNOG010000119">
    <property type="protein sequence ID" value="CAF0970249.1"/>
    <property type="molecule type" value="Genomic_DNA"/>
</dbReference>